<proteinExistence type="predicted"/>
<dbReference type="Pfam" id="PF22022">
    <property type="entry name" value="Phage_int_M"/>
    <property type="match status" value="1"/>
</dbReference>
<sequence length="270" mass="29534">MDIYQSRHGRRSWDSEALEIGEMPFKDYAARYIANRRRCLTDNTLDQYNGSLERHLNPRIGSRKIGTFTPGVLEDLLSSLESDRVGLASQKNAYLVLKLVMDAARHRGALTRDPLLDIAAPVYVPDEVSIPTHGELQAIRASANDDDLRLVIELMAGCGLRNGEAHAANLKSIVADDVYRVTEQILGKTVTPAALKHRRRREFREVPLPRKTHAFTSARHTAQTRTATSSSKGTAPGTYPSKSRTASTGTSCPAPSPVQPASSTNGSKSS</sequence>
<dbReference type="Gene3D" id="1.10.443.10">
    <property type="entry name" value="Intergrase catalytic core"/>
    <property type="match status" value="1"/>
</dbReference>
<dbReference type="InterPro" id="IPR010998">
    <property type="entry name" value="Integrase_recombinase_N"/>
</dbReference>
<feature type="domain" description="Core-binding (CB)" evidence="5">
    <location>
        <begin position="23"/>
        <end position="105"/>
    </location>
</feature>
<reference evidence="6" key="1">
    <citation type="submission" date="2022-10" db="EMBL/GenBank/DDBJ databases">
        <title>The complete genomes of actinobacterial strains from the NBC collection.</title>
        <authorList>
            <person name="Joergensen T.S."/>
            <person name="Alvarez Arevalo M."/>
            <person name="Sterndorff E.B."/>
            <person name="Faurdal D."/>
            <person name="Vuksanovic O."/>
            <person name="Mourched A.-S."/>
            <person name="Charusanti P."/>
            <person name="Shaw S."/>
            <person name="Blin K."/>
            <person name="Weber T."/>
        </authorList>
    </citation>
    <scope>NUCLEOTIDE SEQUENCE</scope>
    <source>
        <strain evidence="6">NBC_00003</strain>
    </source>
</reference>
<feature type="compositionally biased region" description="Polar residues" evidence="4">
    <location>
        <begin position="214"/>
        <end position="233"/>
    </location>
</feature>
<keyword evidence="2" id="KW-0233">DNA recombination</keyword>
<dbReference type="GO" id="GO:0006310">
    <property type="term" value="P:DNA recombination"/>
    <property type="evidence" value="ECO:0007669"/>
    <property type="project" value="UniProtKB-KW"/>
</dbReference>
<dbReference type="AlphaFoldDB" id="A0AAU2VEU7"/>
<dbReference type="GO" id="GO:0003677">
    <property type="term" value="F:DNA binding"/>
    <property type="evidence" value="ECO:0007669"/>
    <property type="project" value="UniProtKB-UniRule"/>
</dbReference>
<name>A0AAU2VEU7_9ACTN</name>
<dbReference type="InterPro" id="IPR013762">
    <property type="entry name" value="Integrase-like_cat_sf"/>
</dbReference>
<feature type="compositionally biased region" description="Polar residues" evidence="4">
    <location>
        <begin position="240"/>
        <end position="270"/>
    </location>
</feature>
<dbReference type="Gene3D" id="1.10.150.130">
    <property type="match status" value="1"/>
</dbReference>
<dbReference type="InterPro" id="IPR011010">
    <property type="entry name" value="DNA_brk_join_enz"/>
</dbReference>
<organism evidence="6">
    <name type="scientific">Streptomyces sp. NBC_00003</name>
    <dbReference type="NCBI Taxonomy" id="2903608"/>
    <lineage>
        <taxon>Bacteria</taxon>
        <taxon>Bacillati</taxon>
        <taxon>Actinomycetota</taxon>
        <taxon>Actinomycetes</taxon>
        <taxon>Kitasatosporales</taxon>
        <taxon>Streptomycetaceae</taxon>
        <taxon>Streptomyces</taxon>
    </lineage>
</organism>
<feature type="region of interest" description="Disordered" evidence="4">
    <location>
        <begin position="201"/>
        <end position="270"/>
    </location>
</feature>
<dbReference type="SUPFAM" id="SSF56349">
    <property type="entry name" value="DNA breaking-rejoining enzymes"/>
    <property type="match status" value="1"/>
</dbReference>
<dbReference type="EMBL" id="CP108318">
    <property type="protein sequence ID" value="WTW65491.1"/>
    <property type="molecule type" value="Genomic_DNA"/>
</dbReference>
<dbReference type="GO" id="GO:0015074">
    <property type="term" value="P:DNA integration"/>
    <property type="evidence" value="ECO:0007669"/>
    <property type="project" value="InterPro"/>
</dbReference>
<evidence type="ECO:0000256" key="3">
    <source>
        <dbReference type="PROSITE-ProRule" id="PRU01248"/>
    </source>
</evidence>
<gene>
    <name evidence="6" type="ORF">OG549_35290</name>
</gene>
<evidence type="ECO:0000313" key="6">
    <source>
        <dbReference type="EMBL" id="WTW65491.1"/>
    </source>
</evidence>
<evidence type="ECO:0000256" key="1">
    <source>
        <dbReference type="ARBA" id="ARBA00023125"/>
    </source>
</evidence>
<evidence type="ECO:0000256" key="4">
    <source>
        <dbReference type="SAM" id="MobiDB-lite"/>
    </source>
</evidence>
<dbReference type="InterPro" id="IPR053876">
    <property type="entry name" value="Phage_int_M"/>
</dbReference>
<keyword evidence="1 3" id="KW-0238">DNA-binding</keyword>
<evidence type="ECO:0000259" key="5">
    <source>
        <dbReference type="PROSITE" id="PS51900"/>
    </source>
</evidence>
<dbReference type="InterPro" id="IPR044068">
    <property type="entry name" value="CB"/>
</dbReference>
<accession>A0AAU2VEU7</accession>
<evidence type="ECO:0000256" key="2">
    <source>
        <dbReference type="ARBA" id="ARBA00023172"/>
    </source>
</evidence>
<dbReference type="PROSITE" id="PS51900">
    <property type="entry name" value="CB"/>
    <property type="match status" value="1"/>
</dbReference>
<protein>
    <recommendedName>
        <fullName evidence="5">Core-binding (CB) domain-containing protein</fullName>
    </recommendedName>
</protein>